<proteinExistence type="predicted"/>
<protein>
    <submittedName>
        <fullName evidence="1">Uncharacterized protein</fullName>
    </submittedName>
</protein>
<name>A0A3S5B7T0_9PLAT</name>
<accession>A0A3S5B7T0</accession>
<keyword evidence="2" id="KW-1185">Reference proteome</keyword>
<sequence>MSIRRTSVTSLLPSDHFFGFSLYICIYFCPSLRILREDDDVFELSSGLSSQGTTTYAPVHLECVTQPAFFGLTGGPGGMRVCTQIANNCPTSAVFSNCFQLSDKKTGVSSDLCIDEDESIEDCHRFHQAIADKANVKMRSFGLPPVLIRGETLTLYLGISDERYVFTHPYFFND</sequence>
<dbReference type="AlphaFoldDB" id="A0A3S5B7T0"/>
<evidence type="ECO:0000313" key="2">
    <source>
        <dbReference type="Proteomes" id="UP000784294"/>
    </source>
</evidence>
<dbReference type="EMBL" id="CAAALY010024807">
    <property type="protein sequence ID" value="VEL15502.1"/>
    <property type="molecule type" value="Genomic_DNA"/>
</dbReference>
<evidence type="ECO:0000313" key="1">
    <source>
        <dbReference type="EMBL" id="VEL15502.1"/>
    </source>
</evidence>
<dbReference type="Proteomes" id="UP000784294">
    <property type="component" value="Unassembled WGS sequence"/>
</dbReference>
<organism evidence="1 2">
    <name type="scientific">Protopolystoma xenopodis</name>
    <dbReference type="NCBI Taxonomy" id="117903"/>
    <lineage>
        <taxon>Eukaryota</taxon>
        <taxon>Metazoa</taxon>
        <taxon>Spiralia</taxon>
        <taxon>Lophotrochozoa</taxon>
        <taxon>Platyhelminthes</taxon>
        <taxon>Monogenea</taxon>
        <taxon>Polyopisthocotylea</taxon>
        <taxon>Polystomatidea</taxon>
        <taxon>Polystomatidae</taxon>
        <taxon>Protopolystoma</taxon>
    </lineage>
</organism>
<gene>
    <name evidence="1" type="ORF">PXEA_LOCUS8942</name>
</gene>
<reference evidence="1" key="1">
    <citation type="submission" date="2018-11" db="EMBL/GenBank/DDBJ databases">
        <authorList>
            <consortium name="Pathogen Informatics"/>
        </authorList>
    </citation>
    <scope>NUCLEOTIDE SEQUENCE</scope>
</reference>
<comment type="caution">
    <text evidence="1">The sequence shown here is derived from an EMBL/GenBank/DDBJ whole genome shotgun (WGS) entry which is preliminary data.</text>
</comment>